<dbReference type="FunFam" id="3.40.50.1000:FF:000144">
    <property type="entry name" value="copper-transporting ATPase 1 isoform X2"/>
    <property type="match status" value="1"/>
</dbReference>
<evidence type="ECO:0000256" key="3">
    <source>
        <dbReference type="ARBA" id="ARBA00022448"/>
    </source>
</evidence>
<dbReference type="GO" id="GO:0140581">
    <property type="term" value="F:P-type monovalent copper transporter activity"/>
    <property type="evidence" value="ECO:0007669"/>
    <property type="project" value="UniProtKB-EC"/>
</dbReference>
<evidence type="ECO:0000256" key="7">
    <source>
        <dbReference type="ARBA" id="ARBA00022796"/>
    </source>
</evidence>
<keyword evidence="4 15" id="KW-0812">Transmembrane</keyword>
<dbReference type="InterPro" id="IPR014352">
    <property type="entry name" value="FERM/acyl-CoA-bd_prot_sf"/>
</dbReference>
<evidence type="ECO:0000313" key="17">
    <source>
        <dbReference type="EMBL" id="TPP51694.1"/>
    </source>
</evidence>
<proteinExistence type="predicted"/>
<dbReference type="GO" id="GO:0005524">
    <property type="term" value="F:ATP binding"/>
    <property type="evidence" value="ECO:0007669"/>
    <property type="project" value="UniProtKB-KW"/>
</dbReference>
<evidence type="ECO:0000256" key="15">
    <source>
        <dbReference type="SAM" id="Phobius"/>
    </source>
</evidence>
<evidence type="ECO:0000256" key="6">
    <source>
        <dbReference type="ARBA" id="ARBA00022741"/>
    </source>
</evidence>
<keyword evidence="6" id="KW-0547">Nucleotide-binding</keyword>
<dbReference type="GO" id="GO:0012505">
    <property type="term" value="C:endomembrane system"/>
    <property type="evidence" value="ECO:0007669"/>
    <property type="project" value="UniProtKB-SubCell"/>
</dbReference>
<dbReference type="Proteomes" id="UP000318447">
    <property type="component" value="Unassembled WGS sequence"/>
</dbReference>
<gene>
    <name evidence="17" type="ORF">CGC21_3965</name>
</gene>
<dbReference type="GO" id="GO:0046872">
    <property type="term" value="F:metal ion binding"/>
    <property type="evidence" value="ECO:0007669"/>
    <property type="project" value="UniProtKB-KW"/>
</dbReference>
<dbReference type="PANTHER" id="PTHR24093:SF369">
    <property type="entry name" value="CALCIUM-TRANSPORTING ATPASE"/>
    <property type="match status" value="1"/>
</dbReference>
<dbReference type="Gene3D" id="1.20.80.10">
    <property type="match status" value="2"/>
</dbReference>
<keyword evidence="10" id="KW-1278">Translocase</keyword>
<dbReference type="PRINTS" id="PR00119">
    <property type="entry name" value="CATATPASE"/>
</dbReference>
<keyword evidence="3" id="KW-0813">Transport</keyword>
<dbReference type="InterPro" id="IPR008250">
    <property type="entry name" value="ATPase_P-typ_transduc_dom_A_sf"/>
</dbReference>
<dbReference type="GO" id="GO:0000062">
    <property type="term" value="F:fatty-acyl-CoA binding"/>
    <property type="evidence" value="ECO:0007669"/>
    <property type="project" value="InterPro"/>
</dbReference>
<evidence type="ECO:0000256" key="4">
    <source>
        <dbReference type="ARBA" id="ARBA00022692"/>
    </source>
</evidence>
<feature type="transmembrane region" description="Helical" evidence="15">
    <location>
        <begin position="1424"/>
        <end position="1444"/>
    </location>
</feature>
<dbReference type="InterPro" id="IPR036412">
    <property type="entry name" value="HAD-like_sf"/>
</dbReference>
<evidence type="ECO:0000259" key="16">
    <source>
        <dbReference type="PROSITE" id="PS51228"/>
    </source>
</evidence>
<dbReference type="InterPro" id="IPR035984">
    <property type="entry name" value="Acyl-CoA-binding_sf"/>
</dbReference>
<dbReference type="PROSITE" id="PS51228">
    <property type="entry name" value="ACB_2"/>
    <property type="match status" value="2"/>
</dbReference>
<dbReference type="InterPro" id="IPR044492">
    <property type="entry name" value="P_typ_ATPase_HD_dom"/>
</dbReference>
<keyword evidence="7" id="KW-0187">Copper transport</keyword>
<dbReference type="InterPro" id="IPR004014">
    <property type="entry name" value="ATPase_P-typ_cation-transptr_N"/>
</dbReference>
<dbReference type="SUPFAM" id="SSF47027">
    <property type="entry name" value="Acyl-CoA binding protein"/>
    <property type="match status" value="2"/>
</dbReference>
<dbReference type="Pfam" id="PF00122">
    <property type="entry name" value="E1-E2_ATPase"/>
    <property type="match status" value="1"/>
</dbReference>
<dbReference type="VEuPathDB" id="TriTrypDB:LdBPK_170660.1"/>
<dbReference type="FunFam" id="2.70.150.10:FF:000029">
    <property type="entry name" value="Calcium-transporting ATPase"/>
    <property type="match status" value="1"/>
</dbReference>
<dbReference type="SFLD" id="SFLDS00003">
    <property type="entry name" value="Haloacid_Dehalogenase"/>
    <property type="match status" value="1"/>
</dbReference>
<dbReference type="GO" id="GO:0005388">
    <property type="term" value="F:P-type calcium transporter activity"/>
    <property type="evidence" value="ECO:0007669"/>
    <property type="project" value="TreeGrafter"/>
</dbReference>
<dbReference type="NCBIfam" id="TIGR01494">
    <property type="entry name" value="ATPase_P-type"/>
    <property type="match status" value="2"/>
</dbReference>
<comment type="caution">
    <text evidence="17">The sequence shown here is derived from an EMBL/GenBank/DDBJ whole genome shotgun (WGS) entry which is preliminary data.</text>
</comment>
<feature type="domain" description="ACB" evidence="16">
    <location>
        <begin position="36"/>
        <end position="128"/>
    </location>
</feature>
<dbReference type="InterPro" id="IPR001757">
    <property type="entry name" value="P_typ_ATPase"/>
</dbReference>
<dbReference type="SUPFAM" id="SSF81660">
    <property type="entry name" value="Metal cation-transporting ATPase, ATP-binding domain N"/>
    <property type="match status" value="1"/>
</dbReference>
<keyword evidence="11 15" id="KW-1133">Transmembrane helix</keyword>
<dbReference type="InterPro" id="IPR018303">
    <property type="entry name" value="ATPase_P-typ_P_site"/>
</dbReference>
<evidence type="ECO:0000256" key="5">
    <source>
        <dbReference type="ARBA" id="ARBA00022723"/>
    </source>
</evidence>
<feature type="domain" description="ACB" evidence="16">
    <location>
        <begin position="139"/>
        <end position="243"/>
    </location>
</feature>
<sequence>MLATFFGRRAEPEFKVVCDPESIVFPVDFDAPDYPYEQAFEEADAYVRKLPMRGVVPVSDVLRLQFYSLFKQATEGDINEDVKQPSMLRDWEGYWKVYGWRKCRGMTRERARDLYIDLLDVQIRKHCSFVWGAPSGEDRWVAFHDGVKIIRNLPKGGYYLPDSLRAHFYALYKQALVGNLSDFQKTPAAFSEKKYKWLRSRPSKAGFGQMRYDEWAAVKGMSCENAKRMYCKDIFKSAAMCGYVWAPPGTEDHLKVIGDQTSAKTLKKRTDADERAERIAGATHLTMEEAMDAVGVHLSMGVAVARPKSEKSTEATVTEKMEEADVKEDAERCLEAQDTDKDLQSVCNICRSFAKDIASDSAAPEKVKESGAAAAAAKDCTVDSTSPTPVPKLEASAKVAEASKILPSKSEPVLKKEPAVKLISDGGHDATKRLASIGGLKGLASQLKTDLAHGIDNNDKKAITQRREWFSANELPEAEETSFMDMVWESLEDRMIQILIVSAVVSLVLGLTVPDQDTGLVDYAHGWIEGTAILLSVTIVTLVSSINNYQKEQKFKELSKATPPVKVQVVRSGTTLDITDKELLSGDLLNVAAGDVLTVDGLVLRSTSLKVDESAATGENDDVAKSAHGDFVLRSGSNVTEGEGTILVMGVGVHSFAGHIAMHVREAKEETPLQHKLEELANLIGYMGMVAAGLMLVLLSGKELLDTVVYRKHPFGYKKYLDNLMTAVTIVVVAVPEGLPLSVTIALAYSMKQMFKENNLVRHLAACETMGGATTICTDKTGTITQNDMSVTDGVTAYGVAYVVPRKPSTFAGEDEKVNSGTLASPSPLLQTSTPMDVSAALGGAQAAGVRRLLMECIAMNTKATWVRVESLEAKQATVRLTGSKTEQALLNFVDALGEDPMQLRSERLSRLNEEAMRTPSSPFSLVPWPTGLAGTSSNVVAAAATFTKDLRIYPFTSARKRMATALVLRPEKLVRYYVKGASELILAECTHTYDAQGERVGLSHEVRVRLEEAIMAMARRQLRTLAIAYADYPLSADYSATPQDSSNSDEGGAAPSSPFLADDTQLAGLTLVGIVGIRDPVRLEVPRAVAQCRRAGVVVRMITGDNKATAVSIAKEVGIYGKVWFGPAEGEQGLALEGPQFRELAKSARKLNAILPRLQVISRASPMDKHILVSALMKRGEVVAVTGDGTNDAPALKGANVGFSMNSGTEVAKLASDVVILDDNFSTIVTAMKWGRNVHDNICKFLQFQMTVNVAAVVVSFTGALLDRNGDSPLKPVQLLWVNLIMDTLAALALATETPSDEVLLRPPKPKAAPLITRRMWLNIAGQSLYQILIQQYLLLGGANTLGLAVRDSEELHTLIFNVFVLMQLSNEFNARILDDSVAFWHNLGNAPMFITVVGTMFVIQIVSVQYGGTLMQCVPLPLASWVTSLALGVVPLLLGFVLRRIGVVEREIPPPLPVVDTEEEAALQLALKQHVCPTLRDTVGKVRMQLRVLKAFRENAQEQKAARNRSS</sequence>
<reference evidence="18" key="1">
    <citation type="submission" date="2019-02" db="EMBL/GenBank/DDBJ databases">
        <title>FDA dAtabase for Regulatory Grade micrObial Sequences (FDA-ARGOS): Supporting development and validation of Infectious Disease Dx tests.</title>
        <authorList>
            <person name="Duncan R."/>
            <person name="Fisher C."/>
            <person name="Tallon L."/>
            <person name="Sadzewicz L."/>
            <person name="Sengamalay N."/>
            <person name="Ott S."/>
            <person name="Godinez A."/>
            <person name="Nagaraj S."/>
            <person name="Vavikolanu K."/>
            <person name="Nadendla S."/>
            <person name="Aluvathingal J."/>
            <person name="Sichtig H."/>
        </authorList>
    </citation>
    <scope>NUCLEOTIDE SEQUENCE [LARGE SCALE GENOMIC DNA]</scope>
    <source>
        <strain evidence="18">FDAARGOS_361</strain>
    </source>
</reference>
<evidence type="ECO:0000256" key="8">
    <source>
        <dbReference type="ARBA" id="ARBA00022840"/>
    </source>
</evidence>
<evidence type="ECO:0000256" key="1">
    <source>
        <dbReference type="ARBA" id="ARBA00004127"/>
    </source>
</evidence>
<dbReference type="Gene3D" id="2.70.150.10">
    <property type="entry name" value="Calcium-transporting ATPase, cytoplasmic transduction domain A"/>
    <property type="match status" value="1"/>
</dbReference>
<dbReference type="EC" id="7.2.2.8" evidence="2"/>
<dbReference type="Pfam" id="PF00887">
    <property type="entry name" value="ACBP"/>
    <property type="match status" value="2"/>
</dbReference>
<keyword evidence="8" id="KW-0067">ATP-binding</keyword>
<dbReference type="PANTHER" id="PTHR24093">
    <property type="entry name" value="CATION TRANSPORTING ATPASE"/>
    <property type="match status" value="1"/>
</dbReference>
<dbReference type="InterPro" id="IPR023214">
    <property type="entry name" value="HAD_sf"/>
</dbReference>
<keyword evidence="13" id="KW-0406">Ion transport</keyword>
<dbReference type="Pfam" id="PF13246">
    <property type="entry name" value="Cation_ATPase"/>
    <property type="match status" value="1"/>
</dbReference>
<dbReference type="PROSITE" id="PS00154">
    <property type="entry name" value="ATPASE_E1_E2"/>
    <property type="match status" value="1"/>
</dbReference>
<dbReference type="InterPro" id="IPR006068">
    <property type="entry name" value="ATPase_P-typ_cation-transptr_C"/>
</dbReference>
<evidence type="ECO:0000256" key="14">
    <source>
        <dbReference type="ARBA" id="ARBA00023136"/>
    </source>
</evidence>
<dbReference type="Gene3D" id="1.20.1110.10">
    <property type="entry name" value="Calcium-transporting ATPase, transmembrane domain"/>
    <property type="match status" value="1"/>
</dbReference>
<dbReference type="EMBL" id="RHLC01000030">
    <property type="protein sequence ID" value="TPP51694.1"/>
    <property type="molecule type" value="Genomic_DNA"/>
</dbReference>
<dbReference type="InterPro" id="IPR023298">
    <property type="entry name" value="ATPase_P-typ_TM_dom_sf"/>
</dbReference>
<keyword evidence="9" id="KW-0460">Magnesium</keyword>
<dbReference type="SUPFAM" id="SSF81665">
    <property type="entry name" value="Calcium ATPase, transmembrane domain M"/>
    <property type="match status" value="1"/>
</dbReference>
<accession>A0A504XTA4</accession>
<evidence type="ECO:0000256" key="13">
    <source>
        <dbReference type="ARBA" id="ARBA00023065"/>
    </source>
</evidence>
<dbReference type="VEuPathDB" id="TriTrypDB:LDHU3_17.0960"/>
<dbReference type="InterPro" id="IPR000582">
    <property type="entry name" value="Acyl-CoA-binding_protein"/>
</dbReference>
<dbReference type="GO" id="GO:0005886">
    <property type="term" value="C:plasma membrane"/>
    <property type="evidence" value="ECO:0007669"/>
    <property type="project" value="TreeGrafter"/>
</dbReference>
<evidence type="ECO:0000256" key="10">
    <source>
        <dbReference type="ARBA" id="ARBA00022967"/>
    </source>
</evidence>
<dbReference type="InterPro" id="IPR059000">
    <property type="entry name" value="ATPase_P-type_domA"/>
</dbReference>
<feature type="transmembrane region" description="Helical" evidence="15">
    <location>
        <begin position="1391"/>
        <end position="1412"/>
    </location>
</feature>
<keyword evidence="14 15" id="KW-0472">Membrane</keyword>
<feature type="transmembrane region" description="Helical" evidence="15">
    <location>
        <begin position="683"/>
        <end position="701"/>
    </location>
</feature>
<dbReference type="GO" id="GO:0016887">
    <property type="term" value="F:ATP hydrolysis activity"/>
    <property type="evidence" value="ECO:0007669"/>
    <property type="project" value="InterPro"/>
</dbReference>
<comment type="subcellular location">
    <subcellularLocation>
        <location evidence="1">Endomembrane system</location>
        <topology evidence="1">Multi-pass membrane protein</topology>
    </subcellularLocation>
</comment>
<dbReference type="SFLD" id="SFLDF00027">
    <property type="entry name" value="p-type_atpase"/>
    <property type="match status" value="1"/>
</dbReference>
<feature type="transmembrane region" description="Helical" evidence="15">
    <location>
        <begin position="1321"/>
        <end position="1340"/>
    </location>
</feature>
<evidence type="ECO:0000256" key="2">
    <source>
        <dbReference type="ARBA" id="ARBA00012517"/>
    </source>
</evidence>
<evidence type="ECO:0000256" key="11">
    <source>
        <dbReference type="ARBA" id="ARBA00022989"/>
    </source>
</evidence>
<dbReference type="SFLD" id="SFLDG00002">
    <property type="entry name" value="C1.7:_P-type_atpase_like"/>
    <property type="match status" value="1"/>
</dbReference>
<evidence type="ECO:0000256" key="12">
    <source>
        <dbReference type="ARBA" id="ARBA00023008"/>
    </source>
</evidence>
<dbReference type="Gene3D" id="3.40.1110.10">
    <property type="entry name" value="Calcium-transporting ATPase, cytoplasmic domain N"/>
    <property type="match status" value="1"/>
</dbReference>
<dbReference type="Pfam" id="PF00690">
    <property type="entry name" value="Cation_ATPase_N"/>
    <property type="match status" value="1"/>
</dbReference>
<dbReference type="InterPro" id="IPR023299">
    <property type="entry name" value="ATPase_P-typ_cyto_dom_N"/>
</dbReference>
<evidence type="ECO:0000256" key="9">
    <source>
        <dbReference type="ARBA" id="ARBA00022842"/>
    </source>
</evidence>
<dbReference type="SUPFAM" id="SSF56784">
    <property type="entry name" value="HAD-like"/>
    <property type="match status" value="1"/>
</dbReference>
<name>A0A504XTA4_LEIDO</name>
<dbReference type="Gene3D" id="3.40.50.1000">
    <property type="entry name" value="HAD superfamily/HAD-like"/>
    <property type="match status" value="1"/>
</dbReference>
<keyword evidence="12" id="KW-0186">Copper</keyword>
<keyword evidence="5" id="KW-0479">Metal-binding</keyword>
<protein>
    <recommendedName>
        <fullName evidence="2">P-type Cu(+) transporter</fullName>
        <ecNumber evidence="2">7.2.2.8</ecNumber>
    </recommendedName>
</protein>
<dbReference type="Pfam" id="PF00689">
    <property type="entry name" value="Cation_ATPase_C"/>
    <property type="match status" value="1"/>
</dbReference>
<dbReference type="VEuPathDB" id="TriTrypDB:LdCL_170012000"/>
<evidence type="ECO:0000313" key="18">
    <source>
        <dbReference type="Proteomes" id="UP000318447"/>
    </source>
</evidence>
<dbReference type="SUPFAM" id="SSF81653">
    <property type="entry name" value="Calcium ATPase, transduction domain A"/>
    <property type="match status" value="1"/>
</dbReference>
<feature type="transmembrane region" description="Helical" evidence="15">
    <location>
        <begin position="724"/>
        <end position="749"/>
    </location>
</feature>
<organism evidence="17 18">
    <name type="scientific">Leishmania donovani</name>
    <dbReference type="NCBI Taxonomy" id="5661"/>
    <lineage>
        <taxon>Eukaryota</taxon>
        <taxon>Discoba</taxon>
        <taxon>Euglenozoa</taxon>
        <taxon>Kinetoplastea</taxon>
        <taxon>Metakinetoplastina</taxon>
        <taxon>Trypanosomatida</taxon>
        <taxon>Trypanosomatidae</taxon>
        <taxon>Leishmaniinae</taxon>
        <taxon>Leishmania</taxon>
    </lineage>
</organism>